<feature type="compositionally biased region" description="Polar residues" evidence="1">
    <location>
        <begin position="138"/>
        <end position="148"/>
    </location>
</feature>
<dbReference type="EMBL" id="MU005784">
    <property type="protein sequence ID" value="KAF2703986.1"/>
    <property type="molecule type" value="Genomic_DNA"/>
</dbReference>
<gene>
    <name evidence="2" type="ORF">K504DRAFT_507510</name>
</gene>
<proteinExistence type="predicted"/>
<accession>A0A6G1JTQ1</accession>
<evidence type="ECO:0000313" key="3">
    <source>
        <dbReference type="Proteomes" id="UP000799428"/>
    </source>
</evidence>
<feature type="region of interest" description="Disordered" evidence="1">
    <location>
        <begin position="70"/>
        <end position="148"/>
    </location>
</feature>
<dbReference type="AlphaFoldDB" id="A0A6G1JTQ1"/>
<dbReference type="Proteomes" id="UP000799428">
    <property type="component" value="Unassembled WGS sequence"/>
</dbReference>
<feature type="compositionally biased region" description="Polar residues" evidence="1">
    <location>
        <begin position="100"/>
        <end position="118"/>
    </location>
</feature>
<evidence type="ECO:0000256" key="1">
    <source>
        <dbReference type="SAM" id="MobiDB-lite"/>
    </source>
</evidence>
<keyword evidence="3" id="KW-1185">Reference proteome</keyword>
<evidence type="ECO:0000313" key="2">
    <source>
        <dbReference type="EMBL" id="KAF2703986.1"/>
    </source>
</evidence>
<feature type="region of interest" description="Disordered" evidence="1">
    <location>
        <begin position="29"/>
        <end position="49"/>
    </location>
</feature>
<protein>
    <submittedName>
        <fullName evidence="2">Uncharacterized protein</fullName>
    </submittedName>
</protein>
<name>A0A6G1JTQ1_9PLEO</name>
<organism evidence="2 3">
    <name type="scientific">Pleomassaria siparia CBS 279.74</name>
    <dbReference type="NCBI Taxonomy" id="1314801"/>
    <lineage>
        <taxon>Eukaryota</taxon>
        <taxon>Fungi</taxon>
        <taxon>Dikarya</taxon>
        <taxon>Ascomycota</taxon>
        <taxon>Pezizomycotina</taxon>
        <taxon>Dothideomycetes</taxon>
        <taxon>Pleosporomycetidae</taxon>
        <taxon>Pleosporales</taxon>
        <taxon>Pleomassariaceae</taxon>
        <taxon>Pleomassaria</taxon>
    </lineage>
</organism>
<reference evidence="2" key="1">
    <citation type="journal article" date="2020" name="Stud. Mycol.">
        <title>101 Dothideomycetes genomes: a test case for predicting lifestyles and emergence of pathogens.</title>
        <authorList>
            <person name="Haridas S."/>
            <person name="Albert R."/>
            <person name="Binder M."/>
            <person name="Bloem J."/>
            <person name="Labutti K."/>
            <person name="Salamov A."/>
            <person name="Andreopoulos B."/>
            <person name="Baker S."/>
            <person name="Barry K."/>
            <person name="Bills G."/>
            <person name="Bluhm B."/>
            <person name="Cannon C."/>
            <person name="Castanera R."/>
            <person name="Culley D."/>
            <person name="Daum C."/>
            <person name="Ezra D."/>
            <person name="Gonzalez J."/>
            <person name="Henrissat B."/>
            <person name="Kuo A."/>
            <person name="Liang C."/>
            <person name="Lipzen A."/>
            <person name="Lutzoni F."/>
            <person name="Magnuson J."/>
            <person name="Mondo S."/>
            <person name="Nolan M."/>
            <person name="Ohm R."/>
            <person name="Pangilinan J."/>
            <person name="Park H.-J."/>
            <person name="Ramirez L."/>
            <person name="Alfaro M."/>
            <person name="Sun H."/>
            <person name="Tritt A."/>
            <person name="Yoshinaga Y."/>
            <person name="Zwiers L.-H."/>
            <person name="Turgeon B."/>
            <person name="Goodwin S."/>
            <person name="Spatafora J."/>
            <person name="Crous P."/>
            <person name="Grigoriev I."/>
        </authorList>
    </citation>
    <scope>NUCLEOTIDE SEQUENCE</scope>
    <source>
        <strain evidence="2">CBS 279.74</strain>
    </source>
</reference>
<sequence>MACINTYRAGVEGPHKGAKRLAQVETLKHQLRPTQSQQPPSPSTAHHQIAHTSKYLYVYALLCIAASRRPQHPPAYSPSPTLTSAFPRPAALSAPAQAVKSLSQHPTRQAPGHNSASPAHSHRAPVSRPPKASPGIHLQSSTIDQNNP</sequence>